<comment type="similarity">
    <text evidence="2">Belongs to the paired homeobox family.</text>
</comment>
<dbReference type="Pfam" id="PF00046">
    <property type="entry name" value="Homeodomain"/>
    <property type="match status" value="1"/>
</dbReference>
<dbReference type="AlphaFoldDB" id="A0A158Q384"/>
<keyword evidence="5 9" id="KW-0238">DNA-binding</keyword>
<comment type="subcellular location">
    <subcellularLocation>
        <location evidence="1 9 10">Nucleus</location>
    </subcellularLocation>
</comment>
<dbReference type="OrthoDB" id="6159439at2759"/>
<evidence type="ECO:0000256" key="7">
    <source>
        <dbReference type="ARBA" id="ARBA00023163"/>
    </source>
</evidence>
<dbReference type="PROSITE" id="PS50071">
    <property type="entry name" value="HOMEOBOX_2"/>
    <property type="match status" value="1"/>
</dbReference>
<sequence length="251" mass="27766">MAFAVSILDEDQKPPNDPDEDAAARMRLKRKLQRNRTSFSQEQIEALEKEFERTHYPDVFARERLASKIGLPEARIQVWFSNRRAKWRREEKLRNQKRPSIMDSTIGTGSNNTNSNNATTSSSTTQGSIITPINSGTQLTGASPTHTSTRFNNQTVGSSFMPPSGQMYPLPQTTMDPYGFSFANAGLGMAPTQHTPDFSAYHMFPGATRSPYDAFHPYARAMPAGAPQPFSSSMNHSSISNVTGTGFCAIF</sequence>
<evidence type="ECO:0000313" key="14">
    <source>
        <dbReference type="Proteomes" id="UP000038040"/>
    </source>
</evidence>
<keyword evidence="8 9" id="KW-0539">Nucleus</keyword>
<dbReference type="GO" id="GO:0048731">
    <property type="term" value="P:system development"/>
    <property type="evidence" value="ECO:0007669"/>
    <property type="project" value="UniProtKB-ARBA"/>
</dbReference>
<evidence type="ECO:0000256" key="1">
    <source>
        <dbReference type="ARBA" id="ARBA00004123"/>
    </source>
</evidence>
<organism evidence="14 16">
    <name type="scientific">Dracunculus medinensis</name>
    <name type="common">Guinea worm</name>
    <dbReference type="NCBI Taxonomy" id="318479"/>
    <lineage>
        <taxon>Eukaryota</taxon>
        <taxon>Metazoa</taxon>
        <taxon>Ecdysozoa</taxon>
        <taxon>Nematoda</taxon>
        <taxon>Chromadorea</taxon>
        <taxon>Rhabditida</taxon>
        <taxon>Spirurina</taxon>
        <taxon>Dracunculoidea</taxon>
        <taxon>Dracunculidae</taxon>
        <taxon>Dracunculus</taxon>
    </lineage>
</organism>
<gene>
    <name evidence="13" type="ORF">DME_LOCUS6221</name>
</gene>
<dbReference type="SMART" id="SM00389">
    <property type="entry name" value="HOX"/>
    <property type="match status" value="1"/>
</dbReference>
<dbReference type="InterPro" id="IPR001356">
    <property type="entry name" value="HD"/>
</dbReference>
<dbReference type="Gene3D" id="1.10.10.60">
    <property type="entry name" value="Homeodomain-like"/>
    <property type="match status" value="1"/>
</dbReference>
<dbReference type="PANTHER" id="PTHR24329:SF543">
    <property type="entry name" value="FI01017P-RELATED"/>
    <property type="match status" value="1"/>
</dbReference>
<accession>A0A158Q384</accession>
<dbReference type="GO" id="GO:0045944">
    <property type="term" value="P:positive regulation of transcription by RNA polymerase II"/>
    <property type="evidence" value="ECO:0007669"/>
    <property type="project" value="UniProtKB-ARBA"/>
</dbReference>
<name>A0A158Q384_DRAME</name>
<feature type="DNA-binding region" description="Homeobox" evidence="9">
    <location>
        <begin position="32"/>
        <end position="91"/>
    </location>
</feature>
<evidence type="ECO:0000313" key="15">
    <source>
        <dbReference type="Proteomes" id="UP000274756"/>
    </source>
</evidence>
<protein>
    <submittedName>
        <fullName evidence="16">Homeobox domain-containing protein</fullName>
    </submittedName>
</protein>
<feature type="compositionally biased region" description="Low complexity" evidence="11">
    <location>
        <begin position="104"/>
        <end position="127"/>
    </location>
</feature>
<evidence type="ECO:0000256" key="4">
    <source>
        <dbReference type="ARBA" id="ARBA00023015"/>
    </source>
</evidence>
<keyword evidence="15" id="KW-1185">Reference proteome</keyword>
<evidence type="ECO:0000256" key="10">
    <source>
        <dbReference type="RuleBase" id="RU000682"/>
    </source>
</evidence>
<feature type="domain" description="Homeobox" evidence="12">
    <location>
        <begin position="30"/>
        <end position="90"/>
    </location>
</feature>
<evidence type="ECO:0000256" key="5">
    <source>
        <dbReference type="ARBA" id="ARBA00023125"/>
    </source>
</evidence>
<evidence type="ECO:0000256" key="8">
    <source>
        <dbReference type="ARBA" id="ARBA00023242"/>
    </source>
</evidence>
<feature type="region of interest" description="Disordered" evidence="11">
    <location>
        <begin position="1"/>
        <end position="21"/>
    </location>
</feature>
<dbReference type="SUPFAM" id="SSF46689">
    <property type="entry name" value="Homeodomain-like"/>
    <property type="match status" value="1"/>
</dbReference>
<evidence type="ECO:0000256" key="9">
    <source>
        <dbReference type="PROSITE-ProRule" id="PRU00108"/>
    </source>
</evidence>
<dbReference type="PROSITE" id="PS00027">
    <property type="entry name" value="HOMEOBOX_1"/>
    <property type="match status" value="1"/>
</dbReference>
<reference evidence="16" key="1">
    <citation type="submission" date="2016-04" db="UniProtKB">
        <authorList>
            <consortium name="WormBaseParasite"/>
        </authorList>
    </citation>
    <scope>IDENTIFICATION</scope>
</reference>
<evidence type="ECO:0000256" key="2">
    <source>
        <dbReference type="ARBA" id="ARBA00005733"/>
    </source>
</evidence>
<dbReference type="Proteomes" id="UP000038040">
    <property type="component" value="Unplaced"/>
</dbReference>
<dbReference type="GO" id="GO:0009653">
    <property type="term" value="P:anatomical structure morphogenesis"/>
    <property type="evidence" value="ECO:0007669"/>
    <property type="project" value="UniProtKB-ARBA"/>
</dbReference>
<dbReference type="InterPro" id="IPR017970">
    <property type="entry name" value="Homeobox_CS"/>
</dbReference>
<dbReference type="EMBL" id="UYYG01001155">
    <property type="protein sequence ID" value="VDN56248.1"/>
    <property type="molecule type" value="Genomic_DNA"/>
</dbReference>
<keyword evidence="3" id="KW-0217">Developmental protein</keyword>
<feature type="region of interest" description="Disordered" evidence="11">
    <location>
        <begin position="91"/>
        <end position="127"/>
    </location>
</feature>
<dbReference type="InterPro" id="IPR050649">
    <property type="entry name" value="Paired_Homeobox_TFs"/>
</dbReference>
<evidence type="ECO:0000256" key="6">
    <source>
        <dbReference type="ARBA" id="ARBA00023155"/>
    </source>
</evidence>
<evidence type="ECO:0000313" key="13">
    <source>
        <dbReference type="EMBL" id="VDN56248.1"/>
    </source>
</evidence>
<keyword evidence="6 9" id="KW-0371">Homeobox</keyword>
<dbReference type="GO" id="GO:0000981">
    <property type="term" value="F:DNA-binding transcription factor activity, RNA polymerase II-specific"/>
    <property type="evidence" value="ECO:0007669"/>
    <property type="project" value="InterPro"/>
</dbReference>
<evidence type="ECO:0000256" key="11">
    <source>
        <dbReference type="SAM" id="MobiDB-lite"/>
    </source>
</evidence>
<dbReference type="STRING" id="318479.A0A158Q384"/>
<dbReference type="GO" id="GO:0000977">
    <property type="term" value="F:RNA polymerase II transcription regulatory region sequence-specific DNA binding"/>
    <property type="evidence" value="ECO:0007669"/>
    <property type="project" value="TreeGrafter"/>
</dbReference>
<dbReference type="GO" id="GO:0005634">
    <property type="term" value="C:nucleus"/>
    <property type="evidence" value="ECO:0007669"/>
    <property type="project" value="UniProtKB-SubCell"/>
</dbReference>
<reference evidence="13 15" key="2">
    <citation type="submission" date="2018-11" db="EMBL/GenBank/DDBJ databases">
        <authorList>
            <consortium name="Pathogen Informatics"/>
        </authorList>
    </citation>
    <scope>NUCLEOTIDE SEQUENCE [LARGE SCALE GENOMIC DNA]</scope>
</reference>
<evidence type="ECO:0000256" key="3">
    <source>
        <dbReference type="ARBA" id="ARBA00022473"/>
    </source>
</evidence>
<dbReference type="FunFam" id="1.10.10.60:FF:000516">
    <property type="entry name" value="Transcription factor Toy"/>
    <property type="match status" value="1"/>
</dbReference>
<proteinExistence type="inferred from homology"/>
<evidence type="ECO:0000259" key="12">
    <source>
        <dbReference type="PROSITE" id="PS50071"/>
    </source>
</evidence>
<dbReference type="GO" id="GO:0007423">
    <property type="term" value="P:sensory organ development"/>
    <property type="evidence" value="ECO:0007669"/>
    <property type="project" value="UniProtKB-ARBA"/>
</dbReference>
<dbReference type="InterPro" id="IPR009057">
    <property type="entry name" value="Homeodomain-like_sf"/>
</dbReference>
<evidence type="ECO:0000313" key="16">
    <source>
        <dbReference type="WBParaSite" id="DME_0000186101-mRNA-1"/>
    </source>
</evidence>
<keyword evidence="7" id="KW-0804">Transcription</keyword>
<keyword evidence="4" id="KW-0805">Transcription regulation</keyword>
<dbReference type="Proteomes" id="UP000274756">
    <property type="component" value="Unassembled WGS sequence"/>
</dbReference>
<dbReference type="GO" id="GO:0030154">
    <property type="term" value="P:cell differentiation"/>
    <property type="evidence" value="ECO:0007669"/>
    <property type="project" value="UniProtKB-ARBA"/>
</dbReference>
<dbReference type="CDD" id="cd00086">
    <property type="entry name" value="homeodomain"/>
    <property type="match status" value="1"/>
</dbReference>
<dbReference type="PANTHER" id="PTHR24329">
    <property type="entry name" value="HOMEOBOX PROTEIN ARISTALESS"/>
    <property type="match status" value="1"/>
</dbReference>
<dbReference type="WBParaSite" id="DME_0000186101-mRNA-1">
    <property type="protein sequence ID" value="DME_0000186101-mRNA-1"/>
    <property type="gene ID" value="DME_0000186101"/>
</dbReference>